<proteinExistence type="predicted"/>
<organism evidence="1 2">
    <name type="scientific">Mya arenaria</name>
    <name type="common">Soft-shell clam</name>
    <dbReference type="NCBI Taxonomy" id="6604"/>
    <lineage>
        <taxon>Eukaryota</taxon>
        <taxon>Metazoa</taxon>
        <taxon>Spiralia</taxon>
        <taxon>Lophotrochozoa</taxon>
        <taxon>Mollusca</taxon>
        <taxon>Bivalvia</taxon>
        <taxon>Autobranchia</taxon>
        <taxon>Heteroconchia</taxon>
        <taxon>Euheterodonta</taxon>
        <taxon>Imparidentia</taxon>
        <taxon>Neoheterodontei</taxon>
        <taxon>Myida</taxon>
        <taxon>Myoidea</taxon>
        <taxon>Myidae</taxon>
        <taxon>Mya</taxon>
    </lineage>
</organism>
<reference evidence="1" key="1">
    <citation type="submission" date="2022-11" db="EMBL/GenBank/DDBJ databases">
        <title>Centuries of genome instability and evolution in soft-shell clam transmissible cancer (bioRxiv).</title>
        <authorList>
            <person name="Hart S.F.M."/>
            <person name="Yonemitsu M.A."/>
            <person name="Giersch R.M."/>
            <person name="Beal B.F."/>
            <person name="Arriagada G."/>
            <person name="Davis B.W."/>
            <person name="Ostrander E.A."/>
            <person name="Goff S.P."/>
            <person name="Metzger M.J."/>
        </authorList>
    </citation>
    <scope>NUCLEOTIDE SEQUENCE</scope>
    <source>
        <strain evidence="1">MELC-2E11</strain>
        <tissue evidence="1">Siphon/mantle</tissue>
    </source>
</reference>
<sequence>MEFTTCSANCLDSRCEKSYGFCTDGCLDGFTGATCSDKCDVICKTCSQTNYSHCTSCFGGLSGPSCKCIPNCQCELNSQCLQGCNERYWGQNYNHSCHPSCTSCLQENGTCTQCVNNSLISFGDYCAIQCSETCVNKLCDDTTGRCLQGCVRNFYADKCDLVCPSTCASEPNKTRCDNYGRCLHGCTEGYKGITCASATSTPKSDASVGRLIGGTVGEAITIVSVIKKRTINN</sequence>
<protein>
    <submittedName>
        <fullName evidence="1">TENX-like protein</fullName>
    </submittedName>
</protein>
<gene>
    <name evidence="1" type="ORF">MAR_031405</name>
</gene>
<dbReference type="Proteomes" id="UP001164746">
    <property type="component" value="Chromosome 10"/>
</dbReference>
<keyword evidence="2" id="KW-1185">Reference proteome</keyword>
<accession>A0ABY7FC04</accession>
<evidence type="ECO:0000313" key="2">
    <source>
        <dbReference type="Proteomes" id="UP001164746"/>
    </source>
</evidence>
<evidence type="ECO:0000313" key="1">
    <source>
        <dbReference type="EMBL" id="WAR16811.1"/>
    </source>
</evidence>
<dbReference type="EMBL" id="CP111021">
    <property type="protein sequence ID" value="WAR16811.1"/>
    <property type="molecule type" value="Genomic_DNA"/>
</dbReference>
<name>A0ABY7FC04_MYAAR</name>